<evidence type="ECO:0000256" key="5">
    <source>
        <dbReference type="ARBA" id="ARBA00023136"/>
    </source>
</evidence>
<dbReference type="RefSeq" id="WP_316662584.1">
    <property type="nucleotide sequence ID" value="NZ_JAWHTF010000005.1"/>
</dbReference>
<dbReference type="Pfam" id="PF07947">
    <property type="entry name" value="YhhN"/>
    <property type="match status" value="1"/>
</dbReference>
<dbReference type="Proteomes" id="UP001268651">
    <property type="component" value="Unassembled WGS sequence"/>
</dbReference>
<evidence type="ECO:0000313" key="7">
    <source>
        <dbReference type="EMBL" id="MDU8886508.1"/>
    </source>
</evidence>
<dbReference type="PANTHER" id="PTHR31885:SF6">
    <property type="entry name" value="GH04784P"/>
    <property type="match status" value="1"/>
</dbReference>
<reference evidence="7 8" key="1">
    <citation type="submission" date="2023-10" db="EMBL/GenBank/DDBJ databases">
        <title>Marimonas sp. nov. isolated from tidal mud flat.</title>
        <authorList>
            <person name="Jaincy N.J."/>
            <person name="Srinivasan S."/>
            <person name="Lee S.-S."/>
        </authorList>
    </citation>
    <scope>NUCLEOTIDE SEQUENCE [LARGE SCALE GENOMIC DNA]</scope>
    <source>
        <strain evidence="7 8">MJ-SS3</strain>
    </source>
</reference>
<comment type="caution">
    <text evidence="7">The sequence shown here is derived from an EMBL/GenBank/DDBJ whole genome shotgun (WGS) entry which is preliminary data.</text>
</comment>
<organism evidence="7 8">
    <name type="scientific">Gilvirhabdus luticola</name>
    <dbReference type="NCBI Taxonomy" id="3079858"/>
    <lineage>
        <taxon>Bacteria</taxon>
        <taxon>Pseudomonadati</taxon>
        <taxon>Bacteroidota</taxon>
        <taxon>Flavobacteriia</taxon>
        <taxon>Flavobacteriales</taxon>
        <taxon>Flavobacteriaceae</taxon>
        <taxon>Gilvirhabdus</taxon>
    </lineage>
</organism>
<evidence type="ECO:0000256" key="1">
    <source>
        <dbReference type="ARBA" id="ARBA00004141"/>
    </source>
</evidence>
<comment type="subcellular location">
    <subcellularLocation>
        <location evidence="1">Membrane</location>
        <topology evidence="1">Multi-pass membrane protein</topology>
    </subcellularLocation>
</comment>
<accession>A0ABU3U7V9</accession>
<feature type="transmembrane region" description="Helical" evidence="6">
    <location>
        <begin position="61"/>
        <end position="80"/>
    </location>
</feature>
<dbReference type="EMBL" id="JAWHTF010000005">
    <property type="protein sequence ID" value="MDU8886508.1"/>
    <property type="molecule type" value="Genomic_DNA"/>
</dbReference>
<comment type="similarity">
    <text evidence="2">Belongs to the TMEM86 family.</text>
</comment>
<feature type="transmembrane region" description="Helical" evidence="6">
    <location>
        <begin position="86"/>
        <end position="104"/>
    </location>
</feature>
<keyword evidence="4 6" id="KW-1133">Transmembrane helix</keyword>
<dbReference type="InterPro" id="IPR012506">
    <property type="entry name" value="TMEM86B-like"/>
</dbReference>
<gene>
    <name evidence="7" type="ORF">RXV94_10085</name>
</gene>
<proteinExistence type="inferred from homology"/>
<feature type="transmembrane region" description="Helical" evidence="6">
    <location>
        <begin position="196"/>
        <end position="218"/>
    </location>
</feature>
<protein>
    <submittedName>
        <fullName evidence="7">Lysoplasmalogenase</fullName>
    </submittedName>
</protein>
<feature type="transmembrane region" description="Helical" evidence="6">
    <location>
        <begin position="7"/>
        <end position="24"/>
    </location>
</feature>
<evidence type="ECO:0000313" key="8">
    <source>
        <dbReference type="Proteomes" id="UP001268651"/>
    </source>
</evidence>
<feature type="transmembrane region" description="Helical" evidence="6">
    <location>
        <begin position="116"/>
        <end position="134"/>
    </location>
</feature>
<evidence type="ECO:0000256" key="2">
    <source>
        <dbReference type="ARBA" id="ARBA00007375"/>
    </source>
</evidence>
<keyword evidence="3 6" id="KW-0812">Transmembrane</keyword>
<feature type="transmembrane region" description="Helical" evidence="6">
    <location>
        <begin position="140"/>
        <end position="160"/>
    </location>
</feature>
<sequence length="222" mass="24912">MLTKTESSFTIVFILVVIIHLLFSDSSNPTILHYVTKPLILLSLILFFAKNSADLPSKTKLLTLSALSFSLIGDILLMFVNKSPNFFMSGLVAFLIAHIMYLMLFLKMRNKEKNPLLFSAILVIYALGIFYFLSDGLGNMSLPVIVYMSVILFMATTAFLRKGSVPHLSYNLVLFGAILFMISDSLLAINKFYVQFSFADISVISTYAFAQLFIVLGIKKQR</sequence>
<evidence type="ECO:0000256" key="4">
    <source>
        <dbReference type="ARBA" id="ARBA00022989"/>
    </source>
</evidence>
<dbReference type="PANTHER" id="PTHR31885">
    <property type="entry name" value="GH04784P"/>
    <property type="match status" value="1"/>
</dbReference>
<feature type="transmembrane region" description="Helical" evidence="6">
    <location>
        <begin position="172"/>
        <end position="190"/>
    </location>
</feature>
<name>A0ABU3U7V9_9FLAO</name>
<keyword evidence="8" id="KW-1185">Reference proteome</keyword>
<evidence type="ECO:0000256" key="6">
    <source>
        <dbReference type="SAM" id="Phobius"/>
    </source>
</evidence>
<keyword evidence="5 6" id="KW-0472">Membrane</keyword>
<evidence type="ECO:0000256" key="3">
    <source>
        <dbReference type="ARBA" id="ARBA00022692"/>
    </source>
</evidence>
<feature type="transmembrane region" description="Helical" evidence="6">
    <location>
        <begin position="30"/>
        <end position="49"/>
    </location>
</feature>